<dbReference type="Gene3D" id="1.10.260.40">
    <property type="entry name" value="lambda repressor-like DNA-binding domains"/>
    <property type="match status" value="1"/>
</dbReference>
<gene>
    <name evidence="3" type="ORF">CDL18_02130</name>
</gene>
<feature type="domain" description="HTH cro/C1-type" evidence="2">
    <location>
        <begin position="13"/>
        <end position="67"/>
    </location>
</feature>
<accession>A0A2N5NLK0</accession>
<keyword evidence="1" id="KW-0238">DNA-binding</keyword>
<comment type="caution">
    <text evidence="3">The sequence shown here is derived from an EMBL/GenBank/DDBJ whole genome shotgun (WGS) entry which is preliminary data.</text>
</comment>
<protein>
    <submittedName>
        <fullName evidence="3">Transcriptional regulator</fullName>
    </submittedName>
</protein>
<dbReference type="CDD" id="cd00093">
    <property type="entry name" value="HTH_XRE"/>
    <property type="match status" value="1"/>
</dbReference>
<evidence type="ECO:0000259" key="2">
    <source>
        <dbReference type="PROSITE" id="PS50943"/>
    </source>
</evidence>
<proteinExistence type="predicted"/>
<dbReference type="GO" id="GO:0003677">
    <property type="term" value="F:DNA binding"/>
    <property type="evidence" value="ECO:0007669"/>
    <property type="project" value="UniProtKB-KW"/>
</dbReference>
<dbReference type="PANTHER" id="PTHR46558">
    <property type="entry name" value="TRACRIPTIONAL REGULATORY PROTEIN-RELATED-RELATED"/>
    <property type="match status" value="1"/>
</dbReference>
<dbReference type="RefSeq" id="WP_101879080.1">
    <property type="nucleotide sequence ID" value="NZ_NIHM01000002.1"/>
</dbReference>
<dbReference type="Proteomes" id="UP000234849">
    <property type="component" value="Unassembled WGS sequence"/>
</dbReference>
<dbReference type="InterPro" id="IPR001387">
    <property type="entry name" value="Cro/C1-type_HTH"/>
</dbReference>
<evidence type="ECO:0000256" key="1">
    <source>
        <dbReference type="ARBA" id="ARBA00023125"/>
    </source>
</evidence>
<dbReference type="SUPFAM" id="SSF47413">
    <property type="entry name" value="lambda repressor-like DNA-binding domains"/>
    <property type="match status" value="1"/>
</dbReference>
<evidence type="ECO:0000313" key="3">
    <source>
        <dbReference type="EMBL" id="PLT57779.1"/>
    </source>
</evidence>
<sequence length="194" mass="22468">MNKMEVSTIGERIKTLRKKRGYNQKDLANLLGKSLRTIQKYESGEIEVSIAMVNELAKVLDTTSTYLLGHQTGDFKFDSLSDVMECLFQLEKISGLHFSIETKRPPHHDGWQCSITFDGKDKSAEQNADMCLFLEEWENNRKSFQQYCMAKDAYEDWKDKTLAYYASQGVEIEEPENLDTEERLKRRNALFSGK</sequence>
<dbReference type="InterPro" id="IPR010982">
    <property type="entry name" value="Lambda_DNA-bd_dom_sf"/>
</dbReference>
<reference evidence="3 4" key="1">
    <citation type="journal article" date="2017" name="Genome Med.">
        <title>A novel Ruminococcus gnavus clade enriched in inflammatory bowel disease patients.</title>
        <authorList>
            <person name="Hall A.B."/>
            <person name="Yassour M."/>
            <person name="Sauk J."/>
            <person name="Garner A."/>
            <person name="Jiang X."/>
            <person name="Arthur T."/>
            <person name="Lagoudas G.K."/>
            <person name="Vatanen T."/>
            <person name="Fornelos N."/>
            <person name="Wilson R."/>
            <person name="Bertha M."/>
            <person name="Cohen M."/>
            <person name="Garber J."/>
            <person name="Khalili H."/>
            <person name="Gevers D."/>
            <person name="Ananthakrishnan A.N."/>
            <person name="Kugathasan S."/>
            <person name="Lander E.S."/>
            <person name="Blainey P."/>
            <person name="Vlamakis H."/>
            <person name="Xavier R.J."/>
            <person name="Huttenhower C."/>
        </authorList>
    </citation>
    <scope>NUCLEOTIDE SEQUENCE [LARGE SCALE GENOMIC DNA]</scope>
    <source>
        <strain evidence="3 4">RJX1118</strain>
    </source>
</reference>
<dbReference type="EMBL" id="NIHM01000002">
    <property type="protein sequence ID" value="PLT57779.1"/>
    <property type="molecule type" value="Genomic_DNA"/>
</dbReference>
<dbReference type="SMART" id="SM00530">
    <property type="entry name" value="HTH_XRE"/>
    <property type="match status" value="1"/>
</dbReference>
<evidence type="ECO:0000313" key="4">
    <source>
        <dbReference type="Proteomes" id="UP000234849"/>
    </source>
</evidence>
<organism evidence="3 4">
    <name type="scientific">Mediterraneibacter gnavus</name>
    <name type="common">Ruminococcus gnavus</name>
    <dbReference type="NCBI Taxonomy" id="33038"/>
    <lineage>
        <taxon>Bacteria</taxon>
        <taxon>Bacillati</taxon>
        <taxon>Bacillota</taxon>
        <taxon>Clostridia</taxon>
        <taxon>Lachnospirales</taxon>
        <taxon>Lachnospiraceae</taxon>
        <taxon>Mediterraneibacter</taxon>
    </lineage>
</organism>
<dbReference type="PANTHER" id="PTHR46558:SF11">
    <property type="entry name" value="HTH-TYPE TRANSCRIPTIONAL REGULATOR XRE"/>
    <property type="match status" value="1"/>
</dbReference>
<name>A0A2N5NLK0_MEDGN</name>
<dbReference type="AlphaFoldDB" id="A0A2N5NLK0"/>
<dbReference type="PROSITE" id="PS50943">
    <property type="entry name" value="HTH_CROC1"/>
    <property type="match status" value="1"/>
</dbReference>
<dbReference type="Pfam" id="PF01381">
    <property type="entry name" value="HTH_3"/>
    <property type="match status" value="1"/>
</dbReference>